<dbReference type="GeneID" id="20084026"/>
<dbReference type="RefSeq" id="XP_008870460.1">
    <property type="nucleotide sequence ID" value="XM_008872238.1"/>
</dbReference>
<keyword evidence="2" id="KW-1133">Transmembrane helix</keyword>
<gene>
    <name evidence="3" type="ORF">H310_06976</name>
</gene>
<dbReference type="AlphaFoldDB" id="A0A024U6G6"/>
<evidence type="ECO:0000256" key="2">
    <source>
        <dbReference type="SAM" id="Phobius"/>
    </source>
</evidence>
<feature type="region of interest" description="Disordered" evidence="1">
    <location>
        <begin position="146"/>
        <end position="170"/>
    </location>
</feature>
<sequence length="235" mass="23994">MHGFSIAAAAAYVVATAYAYDFSSPLSQRVILSSSAKAFQVASVDGRTSLGDSCNSTLDCPSGTSCVAGSALEAVQSCVQDPVCGGNFPGNCPGLISSGQLVCAWSPVNASSCSGSVDSCTAFGGIPGIYKCYVGAQCESSDATTKAPLTPVTPSATSGQSKGPSPDQDSKTNWSTIIAVIVIIVAVAAIAVVAYLIVAKKKREREAAELRALINRDDENEGERVTTPKSAIQVL</sequence>
<keyword evidence="2" id="KW-0812">Transmembrane</keyword>
<organism evidence="3">
    <name type="scientific">Aphanomyces invadans</name>
    <dbReference type="NCBI Taxonomy" id="157072"/>
    <lineage>
        <taxon>Eukaryota</taxon>
        <taxon>Sar</taxon>
        <taxon>Stramenopiles</taxon>
        <taxon>Oomycota</taxon>
        <taxon>Saprolegniomycetes</taxon>
        <taxon>Saprolegniales</taxon>
        <taxon>Verrucalvaceae</taxon>
        <taxon>Aphanomyces</taxon>
    </lineage>
</organism>
<evidence type="ECO:0000256" key="1">
    <source>
        <dbReference type="SAM" id="MobiDB-lite"/>
    </source>
</evidence>
<reference evidence="3" key="1">
    <citation type="submission" date="2013-12" db="EMBL/GenBank/DDBJ databases">
        <title>The Genome Sequence of Aphanomyces invadans NJM9701.</title>
        <authorList>
            <consortium name="The Broad Institute Genomics Platform"/>
            <person name="Russ C."/>
            <person name="Tyler B."/>
            <person name="van West P."/>
            <person name="Dieguez-Uribeondo J."/>
            <person name="Young S.K."/>
            <person name="Zeng Q."/>
            <person name="Gargeya S."/>
            <person name="Fitzgerald M."/>
            <person name="Abouelleil A."/>
            <person name="Alvarado L."/>
            <person name="Chapman S.B."/>
            <person name="Gainer-Dewar J."/>
            <person name="Goldberg J."/>
            <person name="Griggs A."/>
            <person name="Gujja S."/>
            <person name="Hansen M."/>
            <person name="Howarth C."/>
            <person name="Imamovic A."/>
            <person name="Ireland A."/>
            <person name="Larimer J."/>
            <person name="McCowan C."/>
            <person name="Murphy C."/>
            <person name="Pearson M."/>
            <person name="Poon T.W."/>
            <person name="Priest M."/>
            <person name="Roberts A."/>
            <person name="Saif S."/>
            <person name="Shea T."/>
            <person name="Sykes S."/>
            <person name="Wortman J."/>
            <person name="Nusbaum C."/>
            <person name="Birren B."/>
        </authorList>
    </citation>
    <scope>NUCLEOTIDE SEQUENCE [LARGE SCALE GENOMIC DNA]</scope>
    <source>
        <strain evidence="3">NJM9701</strain>
    </source>
</reference>
<name>A0A024U6G6_9STRA</name>
<proteinExistence type="predicted"/>
<feature type="transmembrane region" description="Helical" evidence="2">
    <location>
        <begin position="174"/>
        <end position="198"/>
    </location>
</feature>
<keyword evidence="2" id="KW-0472">Membrane</keyword>
<accession>A0A024U6G6</accession>
<dbReference type="VEuPathDB" id="FungiDB:H310_06976"/>
<protein>
    <submittedName>
        <fullName evidence="3">Uncharacterized protein</fullName>
    </submittedName>
</protein>
<evidence type="ECO:0000313" key="3">
    <source>
        <dbReference type="EMBL" id="ETW01462.1"/>
    </source>
</evidence>
<dbReference type="EMBL" id="KI913963">
    <property type="protein sequence ID" value="ETW01462.1"/>
    <property type="molecule type" value="Genomic_DNA"/>
</dbReference>
<dbReference type="OrthoDB" id="283575at2759"/>
<feature type="compositionally biased region" description="Polar residues" evidence="1">
    <location>
        <begin position="152"/>
        <end position="163"/>
    </location>
</feature>